<protein>
    <submittedName>
        <fullName evidence="2">Uncharacterized protein</fullName>
    </submittedName>
</protein>
<dbReference type="OrthoDB" id="9968557at2"/>
<name>A0A1E2V7N3_9GAMM</name>
<dbReference type="Proteomes" id="UP000094291">
    <property type="component" value="Unassembled WGS sequence"/>
</dbReference>
<keyword evidence="1" id="KW-0472">Membrane</keyword>
<comment type="caution">
    <text evidence="2">The sequence shown here is derived from an EMBL/GenBank/DDBJ whole genome shotgun (WGS) entry which is preliminary data.</text>
</comment>
<organism evidence="2 3">
    <name type="scientific">Terasakiispira papahanaumokuakeensis</name>
    <dbReference type="NCBI Taxonomy" id="197479"/>
    <lineage>
        <taxon>Bacteria</taxon>
        <taxon>Pseudomonadati</taxon>
        <taxon>Pseudomonadota</taxon>
        <taxon>Gammaproteobacteria</taxon>
        <taxon>Oceanospirillales</taxon>
        <taxon>Terasakiispira</taxon>
    </lineage>
</organism>
<feature type="transmembrane region" description="Helical" evidence="1">
    <location>
        <begin position="12"/>
        <end position="32"/>
    </location>
</feature>
<dbReference type="RefSeq" id="WP_068997241.1">
    <property type="nucleotide sequence ID" value="NZ_MDTQ01000001.1"/>
</dbReference>
<dbReference type="AlphaFoldDB" id="A0A1E2V7N3"/>
<keyword evidence="1" id="KW-0812">Transmembrane</keyword>
<dbReference type="EMBL" id="MDTQ01000001">
    <property type="protein sequence ID" value="ODC02846.1"/>
    <property type="molecule type" value="Genomic_DNA"/>
</dbReference>
<keyword evidence="1" id="KW-1133">Transmembrane helix</keyword>
<reference evidence="2 3" key="1">
    <citation type="submission" date="2016-08" db="EMBL/GenBank/DDBJ databases">
        <authorList>
            <person name="Seilhamer J.J."/>
        </authorList>
    </citation>
    <scope>NUCLEOTIDE SEQUENCE [LARGE SCALE GENOMIC DNA]</scope>
    <source>
        <strain evidence="2 3">PH27A</strain>
    </source>
</reference>
<sequence>MGLSDLSSGALNLGALNLGALNLGALAVLLSLSGCSINPENLSPYEQAQLACTLQVGQQPESQISIAGYKIFSFGFSAPAESEQEEEYDRRRMEYQECMRSRGF</sequence>
<accession>A0A1E2V7N3</accession>
<proteinExistence type="predicted"/>
<evidence type="ECO:0000256" key="1">
    <source>
        <dbReference type="SAM" id="Phobius"/>
    </source>
</evidence>
<gene>
    <name evidence="2" type="ORF">BFW38_04045</name>
</gene>
<evidence type="ECO:0000313" key="3">
    <source>
        <dbReference type="Proteomes" id="UP000094291"/>
    </source>
</evidence>
<keyword evidence="3" id="KW-1185">Reference proteome</keyword>
<evidence type="ECO:0000313" key="2">
    <source>
        <dbReference type="EMBL" id="ODC02846.1"/>
    </source>
</evidence>